<feature type="compositionally biased region" description="Basic and acidic residues" evidence="1">
    <location>
        <begin position="161"/>
        <end position="173"/>
    </location>
</feature>
<reference evidence="2" key="1">
    <citation type="submission" date="2020-01" db="EMBL/GenBank/DDBJ databases">
        <authorList>
            <consortium name="DOE Joint Genome Institute"/>
            <person name="Haridas S."/>
            <person name="Albert R."/>
            <person name="Binder M."/>
            <person name="Bloem J."/>
            <person name="Labutti K."/>
            <person name="Salamov A."/>
            <person name="Andreopoulos B."/>
            <person name="Baker S.E."/>
            <person name="Barry K."/>
            <person name="Bills G."/>
            <person name="Bluhm B.H."/>
            <person name="Cannon C."/>
            <person name="Castanera R."/>
            <person name="Culley D.E."/>
            <person name="Daum C."/>
            <person name="Ezra D."/>
            <person name="Gonzalez J.B."/>
            <person name="Henrissat B."/>
            <person name="Kuo A."/>
            <person name="Liang C."/>
            <person name="Lipzen A."/>
            <person name="Lutzoni F."/>
            <person name="Magnuson J."/>
            <person name="Mondo S."/>
            <person name="Nolan M."/>
            <person name="Ohm R."/>
            <person name="Pangilinan J."/>
            <person name="Park H.-J."/>
            <person name="Ramirez L."/>
            <person name="Alfaro M."/>
            <person name="Sun H."/>
            <person name="Tritt A."/>
            <person name="Yoshinaga Y."/>
            <person name="Zwiers L.-H."/>
            <person name="Turgeon B.G."/>
            <person name="Goodwin S.B."/>
            <person name="Spatafora J.W."/>
            <person name="Crous P.W."/>
            <person name="Grigoriev I.V."/>
        </authorList>
    </citation>
    <scope>NUCLEOTIDE SEQUENCE</scope>
    <source>
        <strain evidence="2">CBS 394.84</strain>
    </source>
</reference>
<keyword evidence="3" id="KW-1185">Reference proteome</keyword>
<feature type="compositionally biased region" description="Basic and acidic residues" evidence="1">
    <location>
        <begin position="71"/>
        <end position="84"/>
    </location>
</feature>
<dbReference type="OrthoDB" id="10665473at2759"/>
<feature type="region of interest" description="Disordered" evidence="1">
    <location>
        <begin position="71"/>
        <end position="186"/>
    </location>
</feature>
<gene>
    <name evidence="2" type="ORF">K460DRAFT_395659</name>
</gene>
<dbReference type="AlphaFoldDB" id="A0A9P4GHE5"/>
<organism evidence="2 3">
    <name type="scientific">Cucurbitaria berberidis CBS 394.84</name>
    <dbReference type="NCBI Taxonomy" id="1168544"/>
    <lineage>
        <taxon>Eukaryota</taxon>
        <taxon>Fungi</taxon>
        <taxon>Dikarya</taxon>
        <taxon>Ascomycota</taxon>
        <taxon>Pezizomycotina</taxon>
        <taxon>Dothideomycetes</taxon>
        <taxon>Pleosporomycetidae</taxon>
        <taxon>Pleosporales</taxon>
        <taxon>Pleosporineae</taxon>
        <taxon>Cucurbitariaceae</taxon>
        <taxon>Cucurbitaria</taxon>
    </lineage>
</organism>
<feature type="compositionally biased region" description="Basic residues" evidence="1">
    <location>
        <begin position="112"/>
        <end position="127"/>
    </location>
</feature>
<feature type="compositionally biased region" description="Polar residues" evidence="1">
    <location>
        <begin position="148"/>
        <end position="160"/>
    </location>
</feature>
<feature type="compositionally biased region" description="Low complexity" evidence="1">
    <location>
        <begin position="131"/>
        <end position="147"/>
    </location>
</feature>
<protein>
    <submittedName>
        <fullName evidence="2">Uncharacterized protein</fullName>
    </submittedName>
</protein>
<feature type="compositionally biased region" description="Basic and acidic residues" evidence="1">
    <location>
        <begin position="304"/>
        <end position="321"/>
    </location>
</feature>
<dbReference type="GeneID" id="63853311"/>
<dbReference type="EMBL" id="ML976616">
    <property type="protein sequence ID" value="KAF1846178.1"/>
    <property type="molecule type" value="Genomic_DNA"/>
</dbReference>
<evidence type="ECO:0000313" key="2">
    <source>
        <dbReference type="EMBL" id="KAF1846178.1"/>
    </source>
</evidence>
<feature type="region of interest" description="Disordered" evidence="1">
    <location>
        <begin position="258"/>
        <end position="338"/>
    </location>
</feature>
<feature type="region of interest" description="Disordered" evidence="1">
    <location>
        <begin position="386"/>
        <end position="429"/>
    </location>
</feature>
<feature type="compositionally biased region" description="Polar residues" evidence="1">
    <location>
        <begin position="420"/>
        <end position="429"/>
    </location>
</feature>
<name>A0A9P4GHE5_9PLEO</name>
<accession>A0A9P4GHE5</accession>
<dbReference type="RefSeq" id="XP_040788741.1">
    <property type="nucleotide sequence ID" value="XM_040936060.1"/>
</dbReference>
<evidence type="ECO:0000313" key="3">
    <source>
        <dbReference type="Proteomes" id="UP000800039"/>
    </source>
</evidence>
<sequence>MITSQGLKSTQLSDHLADTAVYMNLIPDIDKRSTRGIDARKELYRREEQRNPDVDTHIKLICRRFAEYDDEAQHGKEQTSRDVSEALTGPIPASNATNDVAKPHESLIAVRSTKKKKRRSKKNKNAKKSLEPVVEESISSVSVPVLSHQSTTELQGSSSDAIEHEAAEKRDDSAVETDDSIFRSPTPVDECVSAEERNVIMTNTIEAVEPGSSIFDFVPVVDHARTGIESEKVLEAAYQWDSDDWQIVLNRKIQRKQARDKRASKRQLESNQQHQVIEDPTTPSIKAVGPPPSVQKVQTQQRSGEGDSKSTTDLSDSDRETLSLCNTPPATPEGPDEQCIYESLPAFSHLVEAIKQDQGPDDRALLCTDPATSTAESLYVCDTDIAPLPTPENDAPQTSSLPSPPLCEAGTTPVDDTEASRSTSPQSETPDIKEWLESMYKRTMADLSQESIETMLWRPTAGKEVKGRGFLNRVEVVSERMSFWY</sequence>
<proteinExistence type="predicted"/>
<evidence type="ECO:0000256" key="1">
    <source>
        <dbReference type="SAM" id="MobiDB-lite"/>
    </source>
</evidence>
<dbReference type="Proteomes" id="UP000800039">
    <property type="component" value="Unassembled WGS sequence"/>
</dbReference>
<comment type="caution">
    <text evidence="2">The sequence shown here is derived from an EMBL/GenBank/DDBJ whole genome shotgun (WGS) entry which is preliminary data.</text>
</comment>